<dbReference type="Pfam" id="PF01425">
    <property type="entry name" value="Amidase"/>
    <property type="match status" value="1"/>
</dbReference>
<dbReference type="PANTHER" id="PTHR46310:SF7">
    <property type="entry name" value="AMIDASE 1"/>
    <property type="match status" value="1"/>
</dbReference>
<dbReference type="InterPro" id="IPR032710">
    <property type="entry name" value="NTF2-like_dom_sf"/>
</dbReference>
<dbReference type="Pfam" id="PF11533">
    <property type="entry name" value="AtzH-like"/>
    <property type="match status" value="1"/>
</dbReference>
<keyword evidence="3" id="KW-1185">Reference proteome</keyword>
<dbReference type="InterPro" id="IPR020556">
    <property type="entry name" value="Amidase_CS"/>
</dbReference>
<organism evidence="2 3">
    <name type="scientific">Trebonia kvetii</name>
    <dbReference type="NCBI Taxonomy" id="2480626"/>
    <lineage>
        <taxon>Bacteria</taxon>
        <taxon>Bacillati</taxon>
        <taxon>Actinomycetota</taxon>
        <taxon>Actinomycetes</taxon>
        <taxon>Streptosporangiales</taxon>
        <taxon>Treboniaceae</taxon>
        <taxon>Trebonia</taxon>
    </lineage>
</organism>
<evidence type="ECO:0000313" key="2">
    <source>
        <dbReference type="EMBL" id="TVZ03728.1"/>
    </source>
</evidence>
<dbReference type="Gene3D" id="3.10.450.50">
    <property type="match status" value="1"/>
</dbReference>
<dbReference type="OrthoDB" id="182039at2"/>
<comment type="caution">
    <text evidence="2">The sequence shown here is derived from an EMBL/GenBank/DDBJ whole genome shotgun (WGS) entry which is preliminary data.</text>
</comment>
<dbReference type="SUPFAM" id="SSF75304">
    <property type="entry name" value="Amidase signature (AS) enzymes"/>
    <property type="match status" value="1"/>
</dbReference>
<reference evidence="2 3" key="1">
    <citation type="submission" date="2018-11" db="EMBL/GenBank/DDBJ databases">
        <title>Trebonia kvetii gen.nov., sp.nov., a novel acidophilic actinobacterium, and proposal of the new actinobacterial family Treboniaceae fam. nov.</title>
        <authorList>
            <person name="Rapoport D."/>
            <person name="Sagova-Mareckova M."/>
            <person name="Sedlacek I."/>
            <person name="Provaznik J."/>
            <person name="Kralova S."/>
            <person name="Pavlinic D."/>
            <person name="Benes V."/>
            <person name="Kopecky J."/>
        </authorList>
    </citation>
    <scope>NUCLEOTIDE SEQUENCE [LARGE SCALE GENOMIC DNA]</scope>
    <source>
        <strain evidence="2 3">15Tr583</strain>
    </source>
</reference>
<dbReference type="InterPro" id="IPR024507">
    <property type="entry name" value="AtzH-like"/>
</dbReference>
<dbReference type="PROSITE" id="PS00571">
    <property type="entry name" value="AMIDASES"/>
    <property type="match status" value="1"/>
</dbReference>
<accession>A0A6P2BXS8</accession>
<sequence>MPAPGVPVHCPGPVPDGVLDAFWRYDAALLANDRDVLDALFMPGPDTVRGDGRVLLVGHEAIAGFRSGRAVIPTRKVAELQVRVLAPDAVLIMARTADGAATGLQTQLWQHTADGWRVAAAHVSLPARSAPAPGAVPQAPVDPAVWRVAGIPLLPPLGSGPLDGIGVAVKDLIAVEGHPTGGGVPAYLAGQSARPASAPVVTALRRAGAHLTGIAQTDEFAYSIAGSNSHYGTAPNPAAPARLGGGSSSGPAAAVALGQAQVGLGTDTAGSIRVPAAYQGLVGFRPTHGAVPSDGVLPLAPSYDTVGWLTRDVATSAAVAAALLPARGGTPPGPARVLRLPLAERLAEPLTRDLFAGRVAAFEAAGTLPPSRQAALTAATLDEWFAAFRTVQAYEAWATHGSWIEAHPGSLGADVAARFAAAAAVTGEEAAAARATVAAAREQLREWLDGAILVLPTVPGPAPLRTAGPAEIDDVRGRTLRISCLSPIAGAPAISLPLTGHDAPVGLCLIGAPGTDLPLLSAAARLAAAPERTP</sequence>
<evidence type="ECO:0000259" key="1">
    <source>
        <dbReference type="Pfam" id="PF01425"/>
    </source>
</evidence>
<gene>
    <name evidence="2" type="ORF">EAS64_24855</name>
</gene>
<proteinExistence type="predicted"/>
<dbReference type="AlphaFoldDB" id="A0A6P2BXS8"/>
<dbReference type="EMBL" id="RPFW01000004">
    <property type="protein sequence ID" value="TVZ03728.1"/>
    <property type="molecule type" value="Genomic_DNA"/>
</dbReference>
<dbReference type="Proteomes" id="UP000460272">
    <property type="component" value="Unassembled WGS sequence"/>
</dbReference>
<feature type="domain" description="Amidase" evidence="1">
    <location>
        <begin position="159"/>
        <end position="322"/>
    </location>
</feature>
<dbReference type="SUPFAM" id="SSF54427">
    <property type="entry name" value="NTF2-like"/>
    <property type="match status" value="1"/>
</dbReference>
<name>A0A6P2BXS8_9ACTN</name>
<evidence type="ECO:0000313" key="3">
    <source>
        <dbReference type="Proteomes" id="UP000460272"/>
    </source>
</evidence>
<dbReference type="InterPro" id="IPR036928">
    <property type="entry name" value="AS_sf"/>
</dbReference>
<dbReference type="InterPro" id="IPR023631">
    <property type="entry name" value="Amidase_dom"/>
</dbReference>
<protein>
    <submittedName>
        <fullName evidence="2">DUF3225 domain-containing protein</fullName>
    </submittedName>
</protein>
<dbReference type="PANTHER" id="PTHR46310">
    <property type="entry name" value="AMIDASE 1"/>
    <property type="match status" value="1"/>
</dbReference>
<dbReference type="Gene3D" id="3.90.1300.10">
    <property type="entry name" value="Amidase signature (AS) domain"/>
    <property type="match status" value="1"/>
</dbReference>